<evidence type="ECO:0000259" key="2">
    <source>
        <dbReference type="Pfam" id="PF07883"/>
    </source>
</evidence>
<dbReference type="InterPro" id="IPR013096">
    <property type="entry name" value="Cupin_2"/>
</dbReference>
<dbReference type="PANTHER" id="PTHR38599">
    <property type="entry name" value="CUPIN DOMAIN PROTEIN (AFU_ORTHOLOGUE AFUA_3G13620)"/>
    <property type="match status" value="1"/>
</dbReference>
<evidence type="ECO:0000313" key="3">
    <source>
        <dbReference type="EMBL" id="ALN60265.1"/>
    </source>
</evidence>
<dbReference type="CDD" id="cd02234">
    <property type="entry name" value="cupin_BLR7677-like"/>
    <property type="match status" value="1"/>
</dbReference>
<dbReference type="Proteomes" id="UP000061569">
    <property type="component" value="Chromosome"/>
</dbReference>
<dbReference type="OrthoDB" id="195923at2"/>
<dbReference type="InterPro" id="IPR011051">
    <property type="entry name" value="RmlC_Cupin_sf"/>
</dbReference>
<dbReference type="InterPro" id="IPR014710">
    <property type="entry name" value="RmlC-like_jellyroll"/>
</dbReference>
<dbReference type="EMBL" id="CP013140">
    <property type="protein sequence ID" value="ALN60265.1"/>
    <property type="molecule type" value="Genomic_DNA"/>
</dbReference>
<feature type="chain" id="PRO_5006595933" evidence="1">
    <location>
        <begin position="21"/>
        <end position="142"/>
    </location>
</feature>
<dbReference type="STRING" id="69.GLE_4924"/>
<feature type="domain" description="Cupin type-2" evidence="2">
    <location>
        <begin position="59"/>
        <end position="128"/>
    </location>
</feature>
<feature type="signal peptide" evidence="1">
    <location>
        <begin position="1"/>
        <end position="20"/>
    </location>
</feature>
<keyword evidence="1" id="KW-0732">Signal</keyword>
<dbReference type="PATRIC" id="fig|69.6.peg.4853"/>
<evidence type="ECO:0000313" key="4">
    <source>
        <dbReference type="Proteomes" id="UP000061569"/>
    </source>
</evidence>
<sequence length="142" mass="14565">MSPRLSALALFLAAACPVAAAAHGAAPAAGHAAPAPVVTEVMRKPLPDYPGKEALMLSVEYPPGGADPVHRHDAHAFVYVVEGAIVMGVAGGKEVELKAGESFYEAPGDLHTVGRNASDKRPAKFVVVLLKDAGKPALMPVP</sequence>
<reference evidence="3 4" key="1">
    <citation type="submission" date="2015-11" db="EMBL/GenBank/DDBJ databases">
        <title>Genome sequences of Lysobacter enzymogenes strain C3 and Lysobacter antibioticus ATCC 29479.</title>
        <authorList>
            <person name="Kobayashi D.Y."/>
        </authorList>
    </citation>
    <scope>NUCLEOTIDE SEQUENCE [LARGE SCALE GENOMIC DNA]</scope>
    <source>
        <strain evidence="3 4">C3</strain>
    </source>
</reference>
<protein>
    <submittedName>
        <fullName evidence="3">Cupin domain protein</fullName>
    </submittedName>
</protein>
<dbReference type="Gene3D" id="2.60.120.10">
    <property type="entry name" value="Jelly Rolls"/>
    <property type="match status" value="1"/>
</dbReference>
<accession>A0A0S2DPF5</accession>
<name>A0A0S2DPF5_LYSEN</name>
<dbReference type="PROSITE" id="PS51257">
    <property type="entry name" value="PROKAR_LIPOPROTEIN"/>
    <property type="match status" value="1"/>
</dbReference>
<dbReference type="SUPFAM" id="SSF51182">
    <property type="entry name" value="RmlC-like cupins"/>
    <property type="match status" value="1"/>
</dbReference>
<dbReference type="AlphaFoldDB" id="A0A0S2DPF5"/>
<organism evidence="3 4">
    <name type="scientific">Lysobacter enzymogenes</name>
    <dbReference type="NCBI Taxonomy" id="69"/>
    <lineage>
        <taxon>Bacteria</taxon>
        <taxon>Pseudomonadati</taxon>
        <taxon>Pseudomonadota</taxon>
        <taxon>Gammaproteobacteria</taxon>
        <taxon>Lysobacterales</taxon>
        <taxon>Lysobacteraceae</taxon>
        <taxon>Lysobacter</taxon>
    </lineage>
</organism>
<gene>
    <name evidence="3" type="ORF">GLE_4924</name>
</gene>
<dbReference type="PANTHER" id="PTHR38599:SF1">
    <property type="entry name" value="CUPIN DOMAIN PROTEIN (AFU_ORTHOLOGUE AFUA_3G13620)"/>
    <property type="match status" value="1"/>
</dbReference>
<evidence type="ECO:0000256" key="1">
    <source>
        <dbReference type="SAM" id="SignalP"/>
    </source>
</evidence>
<dbReference type="Pfam" id="PF07883">
    <property type="entry name" value="Cupin_2"/>
    <property type="match status" value="1"/>
</dbReference>
<proteinExistence type="predicted"/>
<dbReference type="KEGG" id="lez:GLE_4924"/>